<feature type="transmembrane region" description="Helical" evidence="2">
    <location>
        <begin position="477"/>
        <end position="496"/>
    </location>
</feature>
<dbReference type="SMART" id="SM00331">
    <property type="entry name" value="PP2C_SIG"/>
    <property type="match status" value="1"/>
</dbReference>
<evidence type="ECO:0000256" key="2">
    <source>
        <dbReference type="SAM" id="Phobius"/>
    </source>
</evidence>
<dbReference type="Proteomes" id="UP000473278">
    <property type="component" value="Unassembled WGS sequence"/>
</dbReference>
<dbReference type="InterPro" id="IPR052016">
    <property type="entry name" value="Bact_Sigma-Reg"/>
</dbReference>
<evidence type="ECO:0000256" key="1">
    <source>
        <dbReference type="ARBA" id="ARBA00022801"/>
    </source>
</evidence>
<gene>
    <name evidence="4" type="ORF">G3570_02555</name>
</gene>
<keyword evidence="1" id="KW-0378">Hydrolase</keyword>
<feature type="transmembrane region" description="Helical" evidence="2">
    <location>
        <begin position="305"/>
        <end position="324"/>
    </location>
</feature>
<feature type="transmembrane region" description="Helical" evidence="2">
    <location>
        <begin position="336"/>
        <end position="354"/>
    </location>
</feature>
<feature type="transmembrane region" description="Helical" evidence="2">
    <location>
        <begin position="12"/>
        <end position="30"/>
    </location>
</feature>
<feature type="domain" description="PPM-type phosphatase" evidence="3">
    <location>
        <begin position="646"/>
        <end position="867"/>
    </location>
</feature>
<keyword evidence="2" id="KW-0472">Membrane</keyword>
<sequence length="870" mass="97809">MSLIKQNHAFGLWDYLFLCAGILTGAWFFLSYQSQDPRSAMDSSYNEQSATLKAAEVLNNFGYSTDQLSTLADFQVYSDLLESLQEDLGRQVAIRSMKDSADSQVFPFYWNLRFYNSEETESMEVGGANDENSLVIQLDSKGRWMGLHNEGEKLPQRQLNREALQYAFKEDSSRDLWKTVPDSAWDGVLSFDVENGYDVTSLGLPEAEKSEDQAHIFSLFELKRLGEYYLNNSAWNPDKLVLQDVQITTLNEIRAAVLSFQTTALDLDQQVSLELTVMPTGSVLNLESDYNPSAESSSTPGVRQLVILAALFIFGVVALFTFFFRMRARAVDTKSSLVISIIGGLLIPTVIFLQNLDSFNLFEGGAIWPGLIFIAIQMAFFGAIGSVGFFVLASIGDSITRQHWQKKLVCYDYLRQGMFFNRPVGEVLLRSVVLMLMLSGLWSLLLWIFPNFYFSLEQTFLNYEAAWAPLFVLLDNTWYSLINILGIYLVAGSLVYARLKNQWVFALFTAIAFALIVPIPFYYGPVLEQFIVLGILGLGMALIYLKWDFLTLLFSHYLFITLILVSGGWLVGSSPDLYVFVNFIIFLIFIVGWAIFSIVKGKEEKSLPSYVPEYVEELAQEERIKQELQIARGVQNSFLPTKTPELEGLDIAALCQPAYETGGDYYDFIQLDDHRVAVTIGDVSGKGIQAAFYMTFTKGILHSLCRETESPAELLKKANRLFCDNASKGTFISLVYGIVDMKNKTFTFSRAGHNPILHLKAKDGTLNELQPNGLGLGLTKTASFDDNIKEVQLALGEGDMLVLYTDGIVEALNETHQFYGGNRLLDQLKNQKNKSSQEIIDILSEDVSSFIGSAKQHDDMTMMVIKMNKH</sequence>
<dbReference type="RefSeq" id="WP_165138849.1">
    <property type="nucleotide sequence ID" value="NZ_JAALLT010000001.1"/>
</dbReference>
<name>A0A6M1SY69_9BACT</name>
<dbReference type="Pfam" id="PF07228">
    <property type="entry name" value="SpoIIE"/>
    <property type="match status" value="1"/>
</dbReference>
<reference evidence="4 5" key="1">
    <citation type="submission" date="2020-02" db="EMBL/GenBank/DDBJ databases">
        <title>Balneolaceae bacterium YR4-1, complete genome.</title>
        <authorList>
            <person name="Li Y."/>
            <person name="Wu S."/>
        </authorList>
    </citation>
    <scope>NUCLEOTIDE SEQUENCE [LARGE SCALE GENOMIC DNA]</scope>
    <source>
        <strain evidence="4 5">YR4-1</strain>
    </source>
</reference>
<accession>A0A6M1SY69</accession>
<dbReference type="SUPFAM" id="SSF81606">
    <property type="entry name" value="PP2C-like"/>
    <property type="match status" value="1"/>
</dbReference>
<protein>
    <submittedName>
        <fullName evidence="4">SpoIIE family protein phosphatase</fullName>
    </submittedName>
</protein>
<evidence type="ECO:0000313" key="4">
    <source>
        <dbReference type="EMBL" id="NGP75497.1"/>
    </source>
</evidence>
<dbReference type="PANTHER" id="PTHR43156:SF2">
    <property type="entry name" value="STAGE II SPORULATION PROTEIN E"/>
    <property type="match status" value="1"/>
</dbReference>
<keyword evidence="2" id="KW-0812">Transmembrane</keyword>
<comment type="caution">
    <text evidence="4">The sequence shown here is derived from an EMBL/GenBank/DDBJ whole genome shotgun (WGS) entry which is preliminary data.</text>
</comment>
<keyword evidence="2" id="KW-1133">Transmembrane helix</keyword>
<dbReference type="Gene3D" id="3.60.40.10">
    <property type="entry name" value="PPM-type phosphatase domain"/>
    <property type="match status" value="1"/>
</dbReference>
<keyword evidence="5" id="KW-1185">Reference proteome</keyword>
<feature type="transmembrane region" description="Helical" evidence="2">
    <location>
        <begin position="503"/>
        <end position="523"/>
    </location>
</feature>
<evidence type="ECO:0000313" key="5">
    <source>
        <dbReference type="Proteomes" id="UP000473278"/>
    </source>
</evidence>
<dbReference type="InterPro" id="IPR036457">
    <property type="entry name" value="PPM-type-like_dom_sf"/>
</dbReference>
<organism evidence="4 5">
    <name type="scientific">Halalkalibaculum roseum</name>
    <dbReference type="NCBI Taxonomy" id="2709311"/>
    <lineage>
        <taxon>Bacteria</taxon>
        <taxon>Pseudomonadati</taxon>
        <taxon>Balneolota</taxon>
        <taxon>Balneolia</taxon>
        <taxon>Balneolales</taxon>
        <taxon>Balneolaceae</taxon>
        <taxon>Halalkalibaculum</taxon>
    </lineage>
</organism>
<dbReference type="GO" id="GO:0016791">
    <property type="term" value="F:phosphatase activity"/>
    <property type="evidence" value="ECO:0007669"/>
    <property type="project" value="TreeGrafter"/>
</dbReference>
<feature type="transmembrane region" description="Helical" evidence="2">
    <location>
        <begin position="577"/>
        <end position="599"/>
    </location>
</feature>
<feature type="transmembrane region" description="Helical" evidence="2">
    <location>
        <begin position="529"/>
        <end position="545"/>
    </location>
</feature>
<dbReference type="EMBL" id="JAALLT010000001">
    <property type="protein sequence ID" value="NGP75497.1"/>
    <property type="molecule type" value="Genomic_DNA"/>
</dbReference>
<proteinExistence type="predicted"/>
<feature type="transmembrane region" description="Helical" evidence="2">
    <location>
        <begin position="552"/>
        <end position="571"/>
    </location>
</feature>
<feature type="transmembrane region" description="Helical" evidence="2">
    <location>
        <begin position="366"/>
        <end position="393"/>
    </location>
</feature>
<feature type="transmembrane region" description="Helical" evidence="2">
    <location>
        <begin position="427"/>
        <end position="449"/>
    </location>
</feature>
<dbReference type="AlphaFoldDB" id="A0A6M1SY69"/>
<dbReference type="InterPro" id="IPR001932">
    <property type="entry name" value="PPM-type_phosphatase-like_dom"/>
</dbReference>
<dbReference type="PANTHER" id="PTHR43156">
    <property type="entry name" value="STAGE II SPORULATION PROTEIN E-RELATED"/>
    <property type="match status" value="1"/>
</dbReference>
<evidence type="ECO:0000259" key="3">
    <source>
        <dbReference type="SMART" id="SM00331"/>
    </source>
</evidence>